<gene>
    <name evidence="2" type="ORF">NDU88_007336</name>
</gene>
<evidence type="ECO:0000313" key="2">
    <source>
        <dbReference type="EMBL" id="KAJ1182141.1"/>
    </source>
</evidence>
<organism evidence="2 3">
    <name type="scientific">Pleurodeles waltl</name>
    <name type="common">Iberian ribbed newt</name>
    <dbReference type="NCBI Taxonomy" id="8319"/>
    <lineage>
        <taxon>Eukaryota</taxon>
        <taxon>Metazoa</taxon>
        <taxon>Chordata</taxon>
        <taxon>Craniata</taxon>
        <taxon>Vertebrata</taxon>
        <taxon>Euteleostomi</taxon>
        <taxon>Amphibia</taxon>
        <taxon>Batrachia</taxon>
        <taxon>Caudata</taxon>
        <taxon>Salamandroidea</taxon>
        <taxon>Salamandridae</taxon>
        <taxon>Pleurodelinae</taxon>
        <taxon>Pleurodeles</taxon>
    </lineage>
</organism>
<protein>
    <submittedName>
        <fullName evidence="2">Uncharacterized protein</fullName>
    </submittedName>
</protein>
<dbReference type="EMBL" id="JANPWB010000006">
    <property type="protein sequence ID" value="KAJ1182141.1"/>
    <property type="molecule type" value="Genomic_DNA"/>
</dbReference>
<proteinExistence type="predicted"/>
<comment type="caution">
    <text evidence="2">The sequence shown here is derived from an EMBL/GenBank/DDBJ whole genome shotgun (WGS) entry which is preliminary data.</text>
</comment>
<evidence type="ECO:0000313" key="3">
    <source>
        <dbReference type="Proteomes" id="UP001066276"/>
    </source>
</evidence>
<accession>A0AAV7U154</accession>
<evidence type="ECO:0000256" key="1">
    <source>
        <dbReference type="SAM" id="MobiDB-lite"/>
    </source>
</evidence>
<feature type="region of interest" description="Disordered" evidence="1">
    <location>
        <begin position="1"/>
        <end position="32"/>
    </location>
</feature>
<dbReference type="AlphaFoldDB" id="A0AAV7U154"/>
<keyword evidence="3" id="KW-1185">Reference proteome</keyword>
<sequence length="102" mass="11376">MSSSSSAQTSEPSPNAIPDTRLESTTPSAPQPDKLDLVLEAIEHPSVSMEARLSAMTNDISFLRDDHHKLTNKVVEGEKQMTTLQSIVKDNQRTIQELRDWD</sequence>
<feature type="compositionally biased region" description="Low complexity" evidence="1">
    <location>
        <begin position="1"/>
        <end position="13"/>
    </location>
</feature>
<dbReference type="Proteomes" id="UP001066276">
    <property type="component" value="Chromosome 3_2"/>
</dbReference>
<name>A0AAV7U154_PLEWA</name>
<reference evidence="2" key="1">
    <citation type="journal article" date="2022" name="bioRxiv">
        <title>Sequencing and chromosome-scale assembly of the giantPleurodeles waltlgenome.</title>
        <authorList>
            <person name="Brown T."/>
            <person name="Elewa A."/>
            <person name="Iarovenko S."/>
            <person name="Subramanian E."/>
            <person name="Araus A.J."/>
            <person name="Petzold A."/>
            <person name="Susuki M."/>
            <person name="Suzuki K.-i.T."/>
            <person name="Hayashi T."/>
            <person name="Toyoda A."/>
            <person name="Oliveira C."/>
            <person name="Osipova E."/>
            <person name="Leigh N.D."/>
            <person name="Simon A."/>
            <person name="Yun M.H."/>
        </authorList>
    </citation>
    <scope>NUCLEOTIDE SEQUENCE</scope>
    <source>
        <strain evidence="2">20211129_DDA</strain>
        <tissue evidence="2">Liver</tissue>
    </source>
</reference>